<dbReference type="GO" id="GO:0003677">
    <property type="term" value="F:DNA binding"/>
    <property type="evidence" value="ECO:0007669"/>
    <property type="project" value="InterPro"/>
</dbReference>
<feature type="domain" description="Tc1-like transposase DDE" evidence="2">
    <location>
        <begin position="190"/>
        <end position="277"/>
    </location>
</feature>
<name>A0A916DYB1_9GLOM</name>
<dbReference type="Proteomes" id="UP000684084">
    <property type="component" value="Unassembled WGS sequence"/>
</dbReference>
<reference evidence="3" key="1">
    <citation type="submission" date="2020-05" db="EMBL/GenBank/DDBJ databases">
        <authorList>
            <person name="Rincon C."/>
            <person name="Sanders R I."/>
            <person name="Robbins C."/>
            <person name="Chaturvedi A."/>
        </authorList>
    </citation>
    <scope>NUCLEOTIDE SEQUENCE</scope>
    <source>
        <strain evidence="3">CHB12</strain>
    </source>
</reference>
<sequence length="323" mass="36812">MSHYTELSPLKKGKILAYMENFNPAQIARKMGRDPTTRKREPLFIDKYKKTGVTENLPRSGRPPALNNNEKNALINEVKKNRREPLHEIINTLGLSCSLTTARQTLYDAGIHSHVAAKKPFVSKKHALARVSWCEKYKEKTIQDWNQVIFSDESSVEIGNGRKSVMVWGCFAGGIKGPLIFCDENKEGDEKINSNTYIRILNSHLYPFQHTVCELTGRAAIFQQDNAPIHTAKITKNWLKKNKIAIIDWPENSPDLNPIENIWKQLKDNIQARKTFPRTVSELKVALSEEWENLDCSIFEEVVASMSQRINAVLKARGGPTHY</sequence>
<evidence type="ECO:0000313" key="4">
    <source>
        <dbReference type="Proteomes" id="UP000684084"/>
    </source>
</evidence>
<comment type="caution">
    <text evidence="3">The sequence shown here is derived from an EMBL/GenBank/DDBJ whole genome shotgun (WGS) entry which is preliminary data.</text>
</comment>
<feature type="domain" description="Transposase Tc1-like" evidence="1">
    <location>
        <begin position="72"/>
        <end position="138"/>
    </location>
</feature>
<dbReference type="PANTHER" id="PTHR23022">
    <property type="entry name" value="TRANSPOSABLE ELEMENT-RELATED"/>
    <property type="match status" value="1"/>
</dbReference>
<evidence type="ECO:0008006" key="5">
    <source>
        <dbReference type="Google" id="ProtNLM"/>
    </source>
</evidence>
<dbReference type="PANTHER" id="PTHR23022:SF135">
    <property type="entry name" value="SI:DKEY-77F5.3"/>
    <property type="match status" value="1"/>
</dbReference>
<protein>
    <recommendedName>
        <fullName evidence="5">Transposable element tc3 transposase</fullName>
    </recommendedName>
</protein>
<dbReference type="Pfam" id="PF13358">
    <property type="entry name" value="DDE_3"/>
    <property type="match status" value="1"/>
</dbReference>
<dbReference type="EMBL" id="CAGKOT010000001">
    <property type="protein sequence ID" value="CAB5301262.1"/>
    <property type="molecule type" value="Genomic_DNA"/>
</dbReference>
<evidence type="ECO:0000259" key="2">
    <source>
        <dbReference type="Pfam" id="PF13358"/>
    </source>
</evidence>
<gene>
    <name evidence="3" type="ORF">CHRIB12_LOCUS868</name>
</gene>
<proteinExistence type="predicted"/>
<dbReference type="InterPro" id="IPR002492">
    <property type="entry name" value="Transposase_Tc1-like"/>
</dbReference>
<evidence type="ECO:0000313" key="3">
    <source>
        <dbReference type="EMBL" id="CAB5301262.1"/>
    </source>
</evidence>
<accession>A0A916DYB1</accession>
<dbReference type="GO" id="GO:0006313">
    <property type="term" value="P:DNA transposition"/>
    <property type="evidence" value="ECO:0007669"/>
    <property type="project" value="InterPro"/>
</dbReference>
<dbReference type="AlphaFoldDB" id="A0A916DYB1"/>
<evidence type="ECO:0000259" key="1">
    <source>
        <dbReference type="Pfam" id="PF01498"/>
    </source>
</evidence>
<dbReference type="InterPro" id="IPR038717">
    <property type="entry name" value="Tc1-like_DDE_dom"/>
</dbReference>
<dbReference type="OrthoDB" id="2318730at2759"/>
<dbReference type="GO" id="GO:0015074">
    <property type="term" value="P:DNA integration"/>
    <property type="evidence" value="ECO:0007669"/>
    <property type="project" value="InterPro"/>
</dbReference>
<dbReference type="Pfam" id="PF01498">
    <property type="entry name" value="HTH_Tnp_Tc3_2"/>
    <property type="match status" value="1"/>
</dbReference>
<organism evidence="3 4">
    <name type="scientific">Rhizophagus irregularis</name>
    <dbReference type="NCBI Taxonomy" id="588596"/>
    <lineage>
        <taxon>Eukaryota</taxon>
        <taxon>Fungi</taxon>
        <taxon>Fungi incertae sedis</taxon>
        <taxon>Mucoromycota</taxon>
        <taxon>Glomeromycotina</taxon>
        <taxon>Glomeromycetes</taxon>
        <taxon>Glomerales</taxon>
        <taxon>Glomeraceae</taxon>
        <taxon>Rhizophagus</taxon>
    </lineage>
</organism>
<dbReference type="InterPro" id="IPR052338">
    <property type="entry name" value="Transposase_5"/>
</dbReference>